<reference evidence="3 4" key="1">
    <citation type="submission" date="2022-10" db="EMBL/GenBank/DDBJ databases">
        <title>Alteromonas sp. chi3 Genome sequencing.</title>
        <authorList>
            <person name="Park S."/>
        </authorList>
    </citation>
    <scope>NUCLEOTIDE SEQUENCE [LARGE SCALE GENOMIC DNA]</scope>
    <source>
        <strain evidence="4">chi3</strain>
    </source>
</reference>
<feature type="transmembrane region" description="Helical" evidence="1">
    <location>
        <begin position="466"/>
        <end position="490"/>
    </location>
</feature>
<dbReference type="InterPro" id="IPR001036">
    <property type="entry name" value="Acrflvin-R"/>
</dbReference>
<dbReference type="Gene3D" id="3.30.70.1430">
    <property type="entry name" value="Multidrug efflux transporter AcrB pore domain"/>
    <property type="match status" value="2"/>
</dbReference>
<dbReference type="Gene3D" id="3.30.70.1320">
    <property type="entry name" value="Multidrug efflux transporter AcrB pore domain like"/>
    <property type="match status" value="1"/>
</dbReference>
<dbReference type="Gene3D" id="3.30.70.1440">
    <property type="entry name" value="Multidrug efflux transporter AcrB pore domain"/>
    <property type="match status" value="1"/>
</dbReference>
<organism evidence="3 4">
    <name type="scientific">Alteromonas gilva</name>
    <dbReference type="NCBI Taxonomy" id="2987522"/>
    <lineage>
        <taxon>Bacteria</taxon>
        <taxon>Pseudomonadati</taxon>
        <taxon>Pseudomonadota</taxon>
        <taxon>Gammaproteobacteria</taxon>
        <taxon>Alteromonadales</taxon>
        <taxon>Alteromonadaceae</taxon>
        <taxon>Alteromonas/Salinimonas group</taxon>
        <taxon>Alteromonas</taxon>
    </lineage>
</organism>
<accession>A0ABT5L474</accession>
<evidence type="ECO:0000313" key="3">
    <source>
        <dbReference type="EMBL" id="MDC8831234.1"/>
    </source>
</evidence>
<feature type="transmembrane region" description="Helical" evidence="1">
    <location>
        <begin position="835"/>
        <end position="854"/>
    </location>
</feature>
<keyword evidence="4" id="KW-1185">Reference proteome</keyword>
<dbReference type="PRINTS" id="PR00702">
    <property type="entry name" value="ACRIFLAVINRP"/>
</dbReference>
<protein>
    <submittedName>
        <fullName evidence="3">Efflux RND transporter permease subunit</fullName>
    </submittedName>
</protein>
<feature type="transmembrane region" description="Helical" evidence="1">
    <location>
        <begin position="434"/>
        <end position="454"/>
    </location>
</feature>
<feature type="transmembrane region" description="Helical" evidence="1">
    <location>
        <begin position="20"/>
        <end position="40"/>
    </location>
</feature>
<dbReference type="SUPFAM" id="SSF82693">
    <property type="entry name" value="Multidrug efflux transporter AcrB pore domain, PN1, PN2, PC1 and PC2 subdomains"/>
    <property type="match status" value="2"/>
</dbReference>
<evidence type="ECO:0000256" key="1">
    <source>
        <dbReference type="SAM" id="Phobius"/>
    </source>
</evidence>
<dbReference type="Proteomes" id="UP001218788">
    <property type="component" value="Unassembled WGS sequence"/>
</dbReference>
<dbReference type="PROSITE" id="PS50156">
    <property type="entry name" value="SSD"/>
    <property type="match status" value="1"/>
</dbReference>
<dbReference type="PANTHER" id="PTHR32063:SF73">
    <property type="entry name" value="RND SUPERFAMILY EFFLUX PUMP PERMEASE COMPONENT 1"/>
    <property type="match status" value="1"/>
</dbReference>
<dbReference type="RefSeq" id="WP_273640412.1">
    <property type="nucleotide sequence ID" value="NZ_JAQQXP010000001.1"/>
</dbReference>
<feature type="domain" description="SSD" evidence="2">
    <location>
        <begin position="366"/>
        <end position="488"/>
    </location>
</feature>
<feature type="transmembrane region" description="Helical" evidence="1">
    <location>
        <begin position="888"/>
        <end position="912"/>
    </location>
</feature>
<keyword evidence="1" id="KW-0812">Transmembrane</keyword>
<comment type="caution">
    <text evidence="3">The sequence shown here is derived from an EMBL/GenBank/DDBJ whole genome shotgun (WGS) entry which is preliminary data.</text>
</comment>
<evidence type="ECO:0000313" key="4">
    <source>
        <dbReference type="Proteomes" id="UP001218788"/>
    </source>
</evidence>
<dbReference type="InterPro" id="IPR000731">
    <property type="entry name" value="SSD"/>
</dbReference>
<feature type="transmembrane region" description="Helical" evidence="1">
    <location>
        <begin position="337"/>
        <end position="356"/>
    </location>
</feature>
<dbReference type="SUPFAM" id="SSF82714">
    <property type="entry name" value="Multidrug efflux transporter AcrB TolC docking domain, DN and DC subdomains"/>
    <property type="match status" value="2"/>
</dbReference>
<dbReference type="EMBL" id="JAQQXP010000001">
    <property type="protein sequence ID" value="MDC8831234.1"/>
    <property type="molecule type" value="Genomic_DNA"/>
</dbReference>
<feature type="transmembrane region" description="Helical" evidence="1">
    <location>
        <begin position="967"/>
        <end position="997"/>
    </location>
</feature>
<dbReference type="SUPFAM" id="SSF82866">
    <property type="entry name" value="Multidrug efflux transporter AcrB transmembrane domain"/>
    <property type="match status" value="2"/>
</dbReference>
<dbReference type="Gene3D" id="1.20.1640.10">
    <property type="entry name" value="Multidrug efflux transporter AcrB transmembrane domain"/>
    <property type="match status" value="2"/>
</dbReference>
<dbReference type="PANTHER" id="PTHR32063">
    <property type="match status" value="1"/>
</dbReference>
<gene>
    <name evidence="3" type="ORF">OIK42_10720</name>
</gene>
<keyword evidence="1" id="KW-1133">Transmembrane helix</keyword>
<feature type="transmembrane region" description="Helical" evidence="1">
    <location>
        <begin position="861"/>
        <end position="882"/>
    </location>
</feature>
<sequence>MDKFAQAGASLTSFALRKPVTVCMVFLSMLVFGIAAGRLLPLEKFPGIDIPQMVVQIPYNDATPAEIERMITRPVEEAIATMSGIKRLRATSYENRAEIFVEFDWDANIKAKSIEAREKVDAIRNELPDDVERVMVYKFNTNDMPIFQLRVSSDRDLSNAYDLLDRNLKQVIERVPGVSRVELYGVVKKQISIRLMPERMTSLHINTEQLGQRLRAANFSMTAGHFIANEQKYVVNPLGEFSDIRDIEQIYVAPGIMLKDIATIAYELPERNSGRHLDRAYAVGLNIFRESGSNLVAVSDRVMKVIEQANDDPAFNGINLYVMDDVADSVSTSLSNLVEAGLFGALLSIVVLYLFLRQITTTLLVVLSVPFSICITLGVMYLLGYSLNILSLMGLMLAVGMLVDNAVVVTESIFQQRATHSDPEQATKLGVGKVSLAVIAGTATTAIVFLPNIVGVKIDVTVFLEHVAIAICISLFASLLIAQTLIPLLASKVKPPAEHQHKTPGYIKRYRQILNWSMGNQGKTAVIALVILASTAIPLGVISKDDEGNDDQQRIWLNYHLTQNYTLEEVEKTVDKMEEYLYANQDKFYIKQVYSFYEPGFATSNITLKDDLPVPVSEIKRLINQDMPKFVRARPSFRWNDGNGGGVRLTLLGESSDRLRLISDRVVDVLASVDGLTDVRADVGSERQELQVRVNRDKAYKLGLSTQRISGLIATALRGNNLRTFRYGEAGEVKVQLLYGKSVQESLHALRNLTLANNDGRNITLDMVADITVSPQLAQINRNYRQTALAIGANLKEGTTMDDARERIETAMQYINLPTGYNWSLDGGFRRQDEAFAVMQMNMLLAVCMIYIVMAALFESLLLPTAVITSLLFSVTGVFWAYMITGTAMSVMGMIGMLILMGIVVNNGIVLVDRINQLMQEGNDLLSAVVEGCSSRIRPILMTVATTVLGLVPLALGGARIGGDGPAYAPMAIAIIGGLVFSTLTSLFLVPLAYVLLLKLRYRVGKMIHKSGRQVSRWIKV</sequence>
<evidence type="ECO:0000259" key="2">
    <source>
        <dbReference type="PROSITE" id="PS50156"/>
    </source>
</evidence>
<proteinExistence type="predicted"/>
<keyword evidence="1" id="KW-0472">Membrane</keyword>
<dbReference type="InterPro" id="IPR027463">
    <property type="entry name" value="AcrB_DN_DC_subdom"/>
</dbReference>
<feature type="transmembrane region" description="Helical" evidence="1">
    <location>
        <begin position="940"/>
        <end position="961"/>
    </location>
</feature>
<feature type="transmembrane region" description="Helical" evidence="1">
    <location>
        <begin position="363"/>
        <end position="383"/>
    </location>
</feature>
<name>A0ABT5L474_9ALTE</name>
<dbReference type="Pfam" id="PF00873">
    <property type="entry name" value="ACR_tran"/>
    <property type="match status" value="1"/>
</dbReference>
<dbReference type="Gene3D" id="3.30.2090.10">
    <property type="entry name" value="Multidrug efflux transporter AcrB TolC docking domain, DN and DC subdomains"/>
    <property type="match status" value="2"/>
</dbReference>